<name>A0A444LLY6_9HYPH</name>
<keyword evidence="2" id="KW-1185">Reference proteome</keyword>
<dbReference type="RefSeq" id="WP_128441169.1">
    <property type="nucleotide sequence ID" value="NZ_SBIP01000001.1"/>
</dbReference>
<reference evidence="1 2" key="1">
    <citation type="submission" date="2019-01" db="EMBL/GenBank/DDBJ databases">
        <title>The draft genome of Rhizobium sp. 24NR.</title>
        <authorList>
            <person name="Liu L."/>
            <person name="Liang L."/>
            <person name="Shi S."/>
            <person name="Xu L."/>
            <person name="Wang X."/>
            <person name="Li L."/>
            <person name="Zhang X."/>
        </authorList>
    </citation>
    <scope>NUCLEOTIDE SEQUENCE [LARGE SCALE GENOMIC DNA]</scope>
    <source>
        <strain evidence="1 2">24NR</strain>
    </source>
</reference>
<comment type="caution">
    <text evidence="1">The sequence shown here is derived from an EMBL/GenBank/DDBJ whole genome shotgun (WGS) entry which is preliminary data.</text>
</comment>
<accession>A0A444LLY6</accession>
<organism evidence="1 2">
    <name type="scientific">Neorhizobium lilium</name>
    <dbReference type="NCBI Taxonomy" id="2503024"/>
    <lineage>
        <taxon>Bacteria</taxon>
        <taxon>Pseudomonadati</taxon>
        <taxon>Pseudomonadota</taxon>
        <taxon>Alphaproteobacteria</taxon>
        <taxon>Hyphomicrobiales</taxon>
        <taxon>Rhizobiaceae</taxon>
        <taxon>Rhizobium/Agrobacterium group</taxon>
        <taxon>Neorhizobium</taxon>
    </lineage>
</organism>
<dbReference type="Proteomes" id="UP000287687">
    <property type="component" value="Unassembled WGS sequence"/>
</dbReference>
<dbReference type="AlphaFoldDB" id="A0A444LLY6"/>
<gene>
    <name evidence="1" type="ORF">EPK99_03265</name>
</gene>
<protein>
    <submittedName>
        <fullName evidence="1">Uncharacterized protein</fullName>
    </submittedName>
</protein>
<dbReference type="OrthoDB" id="8383643at2"/>
<dbReference type="EMBL" id="SBIP01000001">
    <property type="protein sequence ID" value="RWX81344.1"/>
    <property type="molecule type" value="Genomic_DNA"/>
</dbReference>
<evidence type="ECO:0000313" key="1">
    <source>
        <dbReference type="EMBL" id="RWX81344.1"/>
    </source>
</evidence>
<evidence type="ECO:0000313" key="2">
    <source>
        <dbReference type="Proteomes" id="UP000287687"/>
    </source>
</evidence>
<sequence>MATDSAEIIDFQAYREARRGGEPSAPPQQAIASFNGLQPMFMWVPVWTFFPVMAGPWVHAQ</sequence>
<proteinExistence type="predicted"/>